<feature type="chain" id="PRO_5008102692" evidence="1">
    <location>
        <begin position="18"/>
        <end position="469"/>
    </location>
</feature>
<dbReference type="GO" id="GO:0004806">
    <property type="term" value="F:triacylglycerol lipase activity"/>
    <property type="evidence" value="ECO:0007669"/>
    <property type="project" value="InterPro"/>
</dbReference>
<dbReference type="InterPro" id="IPR022742">
    <property type="entry name" value="Hydrolase_4"/>
</dbReference>
<keyword evidence="3" id="KW-0031">Aminopeptidase</keyword>
<accession>A0A179GIR3</accession>
<dbReference type="GO" id="GO:0004177">
    <property type="term" value="F:aminopeptidase activity"/>
    <property type="evidence" value="ECO:0007669"/>
    <property type="project" value="UniProtKB-KW"/>
</dbReference>
<keyword evidence="3" id="KW-0378">Hydrolase</keyword>
<reference evidence="3 4" key="1">
    <citation type="submission" date="2016-01" db="EMBL/GenBank/DDBJ databases">
        <title>Biosynthesis of antibiotic leucinostatins and their inhibition on Phytophthora in bio-control Purpureocillium lilacinum.</title>
        <authorList>
            <person name="Wang G."/>
            <person name="Liu Z."/>
            <person name="Lin R."/>
            <person name="Li E."/>
            <person name="Mao Z."/>
            <person name="Ling J."/>
            <person name="Yin W."/>
            <person name="Xie B."/>
        </authorList>
    </citation>
    <scope>NUCLEOTIDE SEQUENCE [LARGE SCALE GENOMIC DNA]</scope>
    <source>
        <strain evidence="3">PLBJ-1</strain>
    </source>
</reference>
<evidence type="ECO:0000259" key="2">
    <source>
        <dbReference type="Pfam" id="PF12146"/>
    </source>
</evidence>
<evidence type="ECO:0000313" key="4">
    <source>
        <dbReference type="Proteomes" id="UP000078240"/>
    </source>
</evidence>
<dbReference type="PANTHER" id="PTHR34853">
    <property type="match status" value="1"/>
</dbReference>
<dbReference type="Pfam" id="PF12146">
    <property type="entry name" value="Hydrolase_4"/>
    <property type="match status" value="1"/>
</dbReference>
<evidence type="ECO:0000256" key="1">
    <source>
        <dbReference type="SAM" id="SignalP"/>
    </source>
</evidence>
<dbReference type="AlphaFoldDB" id="A0A179GIR3"/>
<evidence type="ECO:0000313" key="3">
    <source>
        <dbReference type="EMBL" id="OAQ77744.1"/>
    </source>
</evidence>
<sequence>MFKSLLLAAGLASLASAKQACDFNITADEASTHACGAACQATYKKMQAADLAHFRTEFDFGFYETAANFSGSRAGDLLKLEPVNATRLDVKPGTTVYRIQYTSVDYDGELVPVTGYVAFPYSAPGQDAARNGAGNGTGNGNTNSTTGRYRLAAWAHGTSGIYHGCAPSNGPTLYDPSAWQALIDQGYAVVGTDYAGIGNNHTTHKFLSFNAQATDVYYSTIAARKAFPGVLSKEWFSVGHSQGGGTVWKLAESDFVQGKDSGYIGTVAIAPATYVVDMMLGGYDSVPEPAFVPLIPEMVRRVTPGYNGTILTDQMDSRMKLAEEAQMCVGGSLGLSMDLDKRQILSRERLDRDWPVYLEWQARTAPALGARSSSPILVIQGANDSTVLPPTTGEAVERASKAGNEVHYSEYPGMEHTPVVAASLSEWVPWINARFDEVQGLRAVSGKGKCTKRVRKAFDLANAKTPSEL</sequence>
<keyword evidence="3" id="KW-0645">Protease</keyword>
<dbReference type="EMBL" id="LSBH01000006">
    <property type="protein sequence ID" value="OAQ77744.1"/>
    <property type="molecule type" value="Genomic_DNA"/>
</dbReference>
<dbReference type="InterPro" id="IPR029058">
    <property type="entry name" value="AB_hydrolase_fold"/>
</dbReference>
<dbReference type="Proteomes" id="UP000078240">
    <property type="component" value="Unassembled WGS sequence"/>
</dbReference>
<dbReference type="InterPro" id="IPR005152">
    <property type="entry name" value="Lipase_secreted"/>
</dbReference>
<feature type="signal peptide" evidence="1">
    <location>
        <begin position="1"/>
        <end position="17"/>
    </location>
</feature>
<dbReference type="SUPFAM" id="SSF53474">
    <property type="entry name" value="alpha/beta-Hydrolases"/>
    <property type="match status" value="1"/>
</dbReference>
<feature type="domain" description="Serine aminopeptidase S33" evidence="2">
    <location>
        <begin position="178"/>
        <end position="417"/>
    </location>
</feature>
<dbReference type="GO" id="GO:0016042">
    <property type="term" value="P:lipid catabolic process"/>
    <property type="evidence" value="ECO:0007669"/>
    <property type="project" value="InterPro"/>
</dbReference>
<gene>
    <name evidence="3" type="ORF">VFPBJ_08216</name>
</gene>
<proteinExistence type="predicted"/>
<comment type="caution">
    <text evidence="3">The sequence shown here is derived from an EMBL/GenBank/DDBJ whole genome shotgun (WGS) entry which is preliminary data.</text>
</comment>
<keyword evidence="1" id="KW-0732">Signal</keyword>
<protein>
    <submittedName>
        <fullName evidence="3">Prolyl aminopeptidase (Secreted protein)</fullName>
    </submittedName>
</protein>
<name>A0A179GIR3_PURLI</name>
<organism evidence="3 4">
    <name type="scientific">Purpureocillium lilacinum</name>
    <name type="common">Paecilomyces lilacinus</name>
    <dbReference type="NCBI Taxonomy" id="33203"/>
    <lineage>
        <taxon>Eukaryota</taxon>
        <taxon>Fungi</taxon>
        <taxon>Dikarya</taxon>
        <taxon>Ascomycota</taxon>
        <taxon>Pezizomycotina</taxon>
        <taxon>Sordariomycetes</taxon>
        <taxon>Hypocreomycetidae</taxon>
        <taxon>Hypocreales</taxon>
        <taxon>Ophiocordycipitaceae</taxon>
        <taxon>Purpureocillium</taxon>
    </lineage>
</organism>
<dbReference type="Gene3D" id="3.40.50.1820">
    <property type="entry name" value="alpha/beta hydrolase"/>
    <property type="match status" value="2"/>
</dbReference>
<dbReference type="PIRSF" id="PIRSF029171">
    <property type="entry name" value="Esterase_LipA"/>
    <property type="match status" value="1"/>
</dbReference>
<dbReference type="PANTHER" id="PTHR34853:SF1">
    <property type="entry name" value="LIPASE 5"/>
    <property type="match status" value="1"/>
</dbReference>